<name>A0A0W7Z0S9_9BURK</name>
<dbReference type="Proteomes" id="UP000053300">
    <property type="component" value="Unassembled WGS sequence"/>
</dbReference>
<dbReference type="EMBL" id="LPXH01000025">
    <property type="protein sequence ID" value="KUF41062.1"/>
    <property type="molecule type" value="Genomic_DNA"/>
</dbReference>
<evidence type="ECO:0000313" key="1">
    <source>
        <dbReference type="EMBL" id="KUF41062.1"/>
    </source>
</evidence>
<accession>A0A0W7Z0S9</accession>
<reference evidence="1 2" key="1">
    <citation type="submission" date="2015-12" db="EMBL/GenBank/DDBJ databases">
        <title>Complete genome sequence of a multi-drug resistant strain Acidovorax sp. 12322-1.</title>
        <authorList>
            <person name="Ming D."/>
            <person name="Wang M."/>
            <person name="Hu S."/>
            <person name="Zhou Y."/>
            <person name="Jiang T."/>
        </authorList>
    </citation>
    <scope>NUCLEOTIDE SEQUENCE [LARGE SCALE GENOMIC DNA]</scope>
    <source>
        <strain evidence="1 2">12322-1</strain>
    </source>
</reference>
<gene>
    <name evidence="1" type="ORF">AS359_09650</name>
</gene>
<organism evidence="1 2">
    <name type="scientific">Comamonas kerstersii</name>
    <dbReference type="NCBI Taxonomy" id="225992"/>
    <lineage>
        <taxon>Bacteria</taxon>
        <taxon>Pseudomonadati</taxon>
        <taxon>Pseudomonadota</taxon>
        <taxon>Betaproteobacteria</taxon>
        <taxon>Burkholderiales</taxon>
        <taxon>Comamonadaceae</taxon>
        <taxon>Comamonas</taxon>
    </lineage>
</organism>
<sequence length="144" mass="16459">MHERLGGYPTRDTAINLETATPNQIADALSQMARISTVGDDWEFLDPADMCTVHVIDKSGKHSRPLNLRNAEFALHRDQQSQRYYATMQHGDTVVTDNERHPLRLFEGTAYHDVFFAEGYLRALADRCERSRQLQAQNQHTSNS</sequence>
<keyword evidence="2" id="KW-1185">Reference proteome</keyword>
<evidence type="ECO:0000313" key="2">
    <source>
        <dbReference type="Proteomes" id="UP000053300"/>
    </source>
</evidence>
<dbReference type="AlphaFoldDB" id="A0A0W7Z0S9"/>
<protein>
    <submittedName>
        <fullName evidence="1">Uncharacterized protein</fullName>
    </submittedName>
</protein>
<dbReference type="RefSeq" id="WP_058879782.1">
    <property type="nucleotide sequence ID" value="NZ_CATYED010000008.1"/>
</dbReference>
<proteinExistence type="predicted"/>
<comment type="caution">
    <text evidence="1">The sequence shown here is derived from an EMBL/GenBank/DDBJ whole genome shotgun (WGS) entry which is preliminary data.</text>
</comment>